<accession>A0AAV5VQ98</accession>
<comment type="caution">
    <text evidence="1">The sequence shown here is derived from an EMBL/GenBank/DDBJ whole genome shotgun (WGS) entry which is preliminary data.</text>
</comment>
<feature type="non-terminal residue" evidence="1">
    <location>
        <position position="1"/>
    </location>
</feature>
<gene>
    <name evidence="1" type="ORF">PFISCL1PPCAC_13159</name>
</gene>
<name>A0AAV5VQ98_9BILA</name>
<protein>
    <submittedName>
        <fullName evidence="1">Uncharacterized protein</fullName>
    </submittedName>
</protein>
<proteinExistence type="predicted"/>
<reference evidence="1" key="1">
    <citation type="submission" date="2023-10" db="EMBL/GenBank/DDBJ databases">
        <title>Genome assembly of Pristionchus species.</title>
        <authorList>
            <person name="Yoshida K."/>
            <person name="Sommer R.J."/>
        </authorList>
    </citation>
    <scope>NUCLEOTIDE SEQUENCE</scope>
    <source>
        <strain evidence="1">RS5133</strain>
    </source>
</reference>
<dbReference type="Proteomes" id="UP001432322">
    <property type="component" value="Unassembled WGS sequence"/>
</dbReference>
<sequence>LLDVFERSNKFLYCNAGIIGVVAPENPHGAVASAAAKCPRGKSVMDRFGNEEVGIGRVADWREFLPKKCHCTLTLTSFLDWAKGEERDRERERERERE</sequence>
<dbReference type="EMBL" id="BTSY01000004">
    <property type="protein sequence ID" value="GMT21862.1"/>
    <property type="molecule type" value="Genomic_DNA"/>
</dbReference>
<feature type="non-terminal residue" evidence="1">
    <location>
        <position position="98"/>
    </location>
</feature>
<evidence type="ECO:0000313" key="2">
    <source>
        <dbReference type="Proteomes" id="UP001432322"/>
    </source>
</evidence>
<evidence type="ECO:0000313" key="1">
    <source>
        <dbReference type="EMBL" id="GMT21862.1"/>
    </source>
</evidence>
<keyword evidence="2" id="KW-1185">Reference proteome</keyword>
<organism evidence="1 2">
    <name type="scientific">Pristionchus fissidentatus</name>
    <dbReference type="NCBI Taxonomy" id="1538716"/>
    <lineage>
        <taxon>Eukaryota</taxon>
        <taxon>Metazoa</taxon>
        <taxon>Ecdysozoa</taxon>
        <taxon>Nematoda</taxon>
        <taxon>Chromadorea</taxon>
        <taxon>Rhabditida</taxon>
        <taxon>Rhabditina</taxon>
        <taxon>Diplogasteromorpha</taxon>
        <taxon>Diplogasteroidea</taxon>
        <taxon>Neodiplogasteridae</taxon>
        <taxon>Pristionchus</taxon>
    </lineage>
</organism>
<dbReference type="AlphaFoldDB" id="A0AAV5VQ98"/>